<comment type="subcellular location">
    <subcellularLocation>
        <location evidence="1">Secreted</location>
    </subcellularLocation>
</comment>
<evidence type="ECO:0000256" key="14">
    <source>
        <dbReference type="ARBA" id="ARBA00048766"/>
    </source>
</evidence>
<evidence type="ECO:0000313" key="17">
    <source>
        <dbReference type="EMBL" id="KZO91814.1"/>
    </source>
</evidence>
<name>A0A167HNE3_CALVF</name>
<keyword evidence="18" id="KW-1185">Reference proteome</keyword>
<reference evidence="17 18" key="1">
    <citation type="journal article" date="2016" name="Mol. Biol. Evol.">
        <title>Comparative Genomics of Early-Diverging Mushroom-Forming Fungi Provides Insights into the Origins of Lignocellulose Decay Capabilities.</title>
        <authorList>
            <person name="Nagy L.G."/>
            <person name="Riley R."/>
            <person name="Tritt A."/>
            <person name="Adam C."/>
            <person name="Daum C."/>
            <person name="Floudas D."/>
            <person name="Sun H."/>
            <person name="Yadav J.S."/>
            <person name="Pangilinan J."/>
            <person name="Larsson K.H."/>
            <person name="Matsuura K."/>
            <person name="Barry K."/>
            <person name="Labutti K."/>
            <person name="Kuo R."/>
            <person name="Ohm R.A."/>
            <person name="Bhattacharya S.S."/>
            <person name="Shirouzu T."/>
            <person name="Yoshinaga Y."/>
            <person name="Martin F.M."/>
            <person name="Grigoriev I.V."/>
            <person name="Hibbett D.S."/>
        </authorList>
    </citation>
    <scope>NUCLEOTIDE SEQUENCE [LARGE SCALE GENOMIC DNA]</scope>
    <source>
        <strain evidence="17 18">TUFC12733</strain>
    </source>
</reference>
<comment type="similarity">
    <text evidence="2 15">Belongs to the glycosyl hydrolase 28 family.</text>
</comment>
<protein>
    <recommendedName>
        <fullName evidence="13">galacturonan 1,4-alpha-galacturonidase</fullName>
        <ecNumber evidence="13">3.2.1.67</ecNumber>
    </recommendedName>
</protein>
<dbReference type="EMBL" id="KV417318">
    <property type="protein sequence ID" value="KZO91814.1"/>
    <property type="molecule type" value="Genomic_DNA"/>
</dbReference>
<dbReference type="SUPFAM" id="SSF51126">
    <property type="entry name" value="Pectin lyase-like"/>
    <property type="match status" value="1"/>
</dbReference>
<keyword evidence="8" id="KW-0119">Carbohydrate metabolism</keyword>
<keyword evidence="4 16" id="KW-0732">Signal</keyword>
<keyword evidence="3" id="KW-0964">Secreted</keyword>
<comment type="function">
    <text evidence="12">Specific in hydrolyzing the terminal glycosidic bond of polygalacturonic acid and oligogalacturonates.</text>
</comment>
<accession>A0A167HNE3</accession>
<dbReference type="InterPro" id="IPR000743">
    <property type="entry name" value="Glyco_hydro_28"/>
</dbReference>
<comment type="catalytic activity">
    <reaction evidence="14">
        <text>[(1-&gt;4)-alpha-D-galacturonosyl](n) + H2O = alpha-D-galacturonate + [(1-&gt;4)-alpha-D-galacturonosyl](n-1)</text>
        <dbReference type="Rhea" id="RHEA:14117"/>
        <dbReference type="Rhea" id="RHEA-COMP:14570"/>
        <dbReference type="Rhea" id="RHEA-COMP:14572"/>
        <dbReference type="ChEBI" id="CHEBI:15377"/>
        <dbReference type="ChEBI" id="CHEBI:58658"/>
        <dbReference type="ChEBI" id="CHEBI:140523"/>
        <dbReference type="EC" id="3.2.1.67"/>
    </reaction>
</comment>
<evidence type="ECO:0000313" key="18">
    <source>
        <dbReference type="Proteomes" id="UP000076738"/>
    </source>
</evidence>
<dbReference type="GO" id="GO:0071555">
    <property type="term" value="P:cell wall organization"/>
    <property type="evidence" value="ECO:0007669"/>
    <property type="project" value="UniProtKB-KW"/>
</dbReference>
<gene>
    <name evidence="17" type="ORF">CALVIDRAFT_567971</name>
</gene>
<evidence type="ECO:0000256" key="15">
    <source>
        <dbReference type="RuleBase" id="RU361169"/>
    </source>
</evidence>
<evidence type="ECO:0000256" key="13">
    <source>
        <dbReference type="ARBA" id="ARBA00038933"/>
    </source>
</evidence>
<dbReference type="PANTHER" id="PTHR31736:SF12">
    <property type="entry name" value="EXO-POLYGALACTURONASE, PUTATIVE-RELATED"/>
    <property type="match status" value="1"/>
</dbReference>
<evidence type="ECO:0000256" key="6">
    <source>
        <dbReference type="ARBA" id="ARBA00023157"/>
    </source>
</evidence>
<feature type="signal peptide" evidence="16">
    <location>
        <begin position="1"/>
        <end position="19"/>
    </location>
</feature>
<dbReference type="Proteomes" id="UP000076738">
    <property type="component" value="Unassembled WGS sequence"/>
</dbReference>
<dbReference type="AlphaFoldDB" id="A0A167HNE3"/>
<dbReference type="GO" id="GO:0047911">
    <property type="term" value="F:galacturan 1,4-alpha-galacturonidase activity"/>
    <property type="evidence" value="ECO:0007669"/>
    <property type="project" value="UniProtKB-EC"/>
</dbReference>
<dbReference type="GO" id="GO:0000272">
    <property type="term" value="P:polysaccharide catabolic process"/>
    <property type="evidence" value="ECO:0007669"/>
    <property type="project" value="UniProtKB-KW"/>
</dbReference>
<evidence type="ECO:0000256" key="7">
    <source>
        <dbReference type="ARBA" id="ARBA00023180"/>
    </source>
</evidence>
<evidence type="ECO:0000256" key="3">
    <source>
        <dbReference type="ARBA" id="ARBA00022525"/>
    </source>
</evidence>
<keyword evidence="9 15" id="KW-0326">Glycosidase</keyword>
<evidence type="ECO:0000256" key="4">
    <source>
        <dbReference type="ARBA" id="ARBA00022729"/>
    </source>
</evidence>
<evidence type="ECO:0000256" key="2">
    <source>
        <dbReference type="ARBA" id="ARBA00008834"/>
    </source>
</evidence>
<keyword evidence="10" id="KW-0961">Cell wall biogenesis/degradation</keyword>
<keyword evidence="5 15" id="KW-0378">Hydrolase</keyword>
<dbReference type="OrthoDB" id="187139at2759"/>
<keyword evidence="6" id="KW-1015">Disulfide bond</keyword>
<dbReference type="GO" id="GO:0004650">
    <property type="term" value="F:polygalacturonase activity"/>
    <property type="evidence" value="ECO:0007669"/>
    <property type="project" value="InterPro"/>
</dbReference>
<evidence type="ECO:0000256" key="10">
    <source>
        <dbReference type="ARBA" id="ARBA00023316"/>
    </source>
</evidence>
<organism evidence="17 18">
    <name type="scientific">Calocera viscosa (strain TUFC12733)</name>
    <dbReference type="NCBI Taxonomy" id="1330018"/>
    <lineage>
        <taxon>Eukaryota</taxon>
        <taxon>Fungi</taxon>
        <taxon>Dikarya</taxon>
        <taxon>Basidiomycota</taxon>
        <taxon>Agaricomycotina</taxon>
        <taxon>Dacrymycetes</taxon>
        <taxon>Dacrymycetales</taxon>
        <taxon>Dacrymycetaceae</taxon>
        <taxon>Calocera</taxon>
    </lineage>
</organism>
<keyword evidence="11" id="KW-0624">Polysaccharide degradation</keyword>
<evidence type="ECO:0000256" key="12">
    <source>
        <dbReference type="ARBA" id="ARBA00037312"/>
    </source>
</evidence>
<dbReference type="PANTHER" id="PTHR31736">
    <property type="match status" value="1"/>
</dbReference>
<dbReference type="Pfam" id="PF00295">
    <property type="entry name" value="Glyco_hydro_28"/>
    <property type="match status" value="1"/>
</dbReference>
<evidence type="ECO:0000256" key="11">
    <source>
        <dbReference type="ARBA" id="ARBA00023326"/>
    </source>
</evidence>
<sequence>MRRFTFALLLGALASLTSAHFNKETCTLIPYGNGRDDSQRFMDTIASPNCSTITLPQPYTYSIQQRLLTDLTGKTLNVFGTLLFSDDLNYWINNSWVTDFDTLQAAWIVTGTGWTLSGGGFGQGGIDGNGQAWYTRAKGFGNQPGRPMSLYVSNATDGLVTEFSIRQPQFWFIFVDQSKNITLDYIYLNATNHDPDEPPPDPQAGNIGNNWVINTDGFDSYRSDQVTITNWVVQTGDDCVAYKGNSTNIYVRNVTCFGGNGVAYGSLGQYQNRTDNLINITMEDMYFYPSEAGLALTGAAYFKAWVGVSFGDPPNGGGGGTGLVKNVTMRNFQFQDADEPVYLQSCLTYSALPNISLYCNTSTLEFEDVTFEDFVGTSSGKNNGSLVNIACSPAAPCHNFDFINFNVSAPKNFTPEYTCINAVNVTGINCTSGAVAGGSYNG</sequence>
<evidence type="ECO:0000256" key="5">
    <source>
        <dbReference type="ARBA" id="ARBA00022801"/>
    </source>
</evidence>
<dbReference type="InterPro" id="IPR011050">
    <property type="entry name" value="Pectin_lyase_fold/virulence"/>
</dbReference>
<evidence type="ECO:0000256" key="16">
    <source>
        <dbReference type="SAM" id="SignalP"/>
    </source>
</evidence>
<keyword evidence="7" id="KW-0325">Glycoprotein</keyword>
<evidence type="ECO:0000256" key="8">
    <source>
        <dbReference type="ARBA" id="ARBA00023277"/>
    </source>
</evidence>
<dbReference type="Gene3D" id="2.160.20.10">
    <property type="entry name" value="Single-stranded right-handed beta-helix, Pectin lyase-like"/>
    <property type="match status" value="1"/>
</dbReference>
<proteinExistence type="inferred from homology"/>
<dbReference type="InterPro" id="IPR012334">
    <property type="entry name" value="Pectin_lyas_fold"/>
</dbReference>
<feature type="chain" id="PRO_5007887688" description="galacturonan 1,4-alpha-galacturonidase" evidence="16">
    <location>
        <begin position="20"/>
        <end position="442"/>
    </location>
</feature>
<dbReference type="STRING" id="1330018.A0A167HNE3"/>
<dbReference type="GO" id="GO:0005576">
    <property type="term" value="C:extracellular region"/>
    <property type="evidence" value="ECO:0007669"/>
    <property type="project" value="UniProtKB-SubCell"/>
</dbReference>
<evidence type="ECO:0000256" key="1">
    <source>
        <dbReference type="ARBA" id="ARBA00004613"/>
    </source>
</evidence>
<dbReference type="EC" id="3.2.1.67" evidence="13"/>
<evidence type="ECO:0000256" key="9">
    <source>
        <dbReference type="ARBA" id="ARBA00023295"/>
    </source>
</evidence>